<evidence type="ECO:0000313" key="2">
    <source>
        <dbReference type="Proteomes" id="UP000177982"/>
    </source>
</evidence>
<dbReference type="NCBIfam" id="TIGR04256">
    <property type="entry name" value="GxxExxY"/>
    <property type="match status" value="1"/>
</dbReference>
<evidence type="ECO:0008006" key="3">
    <source>
        <dbReference type="Google" id="ProtNLM"/>
    </source>
</evidence>
<accession>A0A1G2L5Z5</accession>
<protein>
    <recommendedName>
        <fullName evidence="3">GxxExxY protein</fullName>
    </recommendedName>
</protein>
<dbReference type="Pfam" id="PF13366">
    <property type="entry name" value="PDDEXK_3"/>
    <property type="match status" value="1"/>
</dbReference>
<organism evidence="1 2">
    <name type="scientific">Candidatus Sungbacteria bacterium RIFCSPLOWO2_01_FULL_47_10</name>
    <dbReference type="NCBI Taxonomy" id="1802276"/>
    <lineage>
        <taxon>Bacteria</taxon>
        <taxon>Candidatus Sungiibacteriota</taxon>
    </lineage>
</organism>
<proteinExistence type="predicted"/>
<gene>
    <name evidence="1" type="ORF">A2934_03710</name>
</gene>
<name>A0A1G2L5Z5_9BACT</name>
<reference evidence="1 2" key="1">
    <citation type="journal article" date="2016" name="Nat. Commun.">
        <title>Thousands of microbial genomes shed light on interconnected biogeochemical processes in an aquifer system.</title>
        <authorList>
            <person name="Anantharaman K."/>
            <person name="Brown C.T."/>
            <person name="Hug L.A."/>
            <person name="Sharon I."/>
            <person name="Castelle C.J."/>
            <person name="Probst A.J."/>
            <person name="Thomas B.C."/>
            <person name="Singh A."/>
            <person name="Wilkins M.J."/>
            <person name="Karaoz U."/>
            <person name="Brodie E.L."/>
            <person name="Williams K.H."/>
            <person name="Hubbard S.S."/>
            <person name="Banfield J.F."/>
        </authorList>
    </citation>
    <scope>NUCLEOTIDE SEQUENCE [LARGE SCALE GENOMIC DNA]</scope>
</reference>
<comment type="caution">
    <text evidence="1">The sequence shown here is derived from an EMBL/GenBank/DDBJ whole genome shotgun (WGS) entry which is preliminary data.</text>
</comment>
<sequence length="133" mass="15346">MHELKRKDIIYPELSFQTVCVLFEVSNSLGAQYHERYYQRAIASLLREAGIEFREQVRIDCVVNGQKVAQGVVDFLIEGKLILEIKKGERFLKQNIDQLNSYLLMSGIQLGILANFTSRGLQFKRIINIRNSP</sequence>
<dbReference type="AlphaFoldDB" id="A0A1G2L5Z5"/>
<evidence type="ECO:0000313" key="1">
    <source>
        <dbReference type="EMBL" id="OHA07063.1"/>
    </source>
</evidence>
<dbReference type="Proteomes" id="UP000177982">
    <property type="component" value="Unassembled WGS sequence"/>
</dbReference>
<dbReference type="EMBL" id="MHQO01000017">
    <property type="protein sequence ID" value="OHA07063.1"/>
    <property type="molecule type" value="Genomic_DNA"/>
</dbReference>
<dbReference type="InterPro" id="IPR026350">
    <property type="entry name" value="GxxExxY"/>
</dbReference>